<dbReference type="Proteomes" id="UP001595887">
    <property type="component" value="Unassembled WGS sequence"/>
</dbReference>
<keyword evidence="14" id="KW-0175">Coiled coil</keyword>
<comment type="similarity">
    <text evidence="12 13">Belongs to the ATPase B chain family.</text>
</comment>
<evidence type="ECO:0000256" key="14">
    <source>
        <dbReference type="SAM" id="Coils"/>
    </source>
</evidence>
<comment type="function">
    <text evidence="10">Component of the F(0) channel, it forms part of the peripheral stalk, linking F(1) to F(0). The b'-subunit is a diverged and duplicated form of b found in plants and photosynthetic bacteria.</text>
</comment>
<sequence length="206" mass="20885">MADFIQMAALVAVSASTDAAATDPHSAENHAATEAAGHGGTEAHVSPSALGFDASMLVALAMVVVIGIALWAKVPAMIAAALDKQIDGIKEQLDAATKLRAEAEAIKAEYVAKSKQAAYDAEQMKLHAEEEAKQIIANAKNDAAAMIARRTKMAEEKIAAAETAAIAGVRAKAAAVSAAAAEQIIASSADAKADAALIDQAIAALN</sequence>
<evidence type="ECO:0000313" key="16">
    <source>
        <dbReference type="EMBL" id="MFC4292363.1"/>
    </source>
</evidence>
<keyword evidence="2 12" id="KW-0138">CF(0)</keyword>
<evidence type="ECO:0000256" key="5">
    <source>
        <dbReference type="ARBA" id="ARBA00022989"/>
    </source>
</evidence>
<dbReference type="RefSeq" id="WP_381422993.1">
    <property type="nucleotide sequence ID" value="NZ_JBHSDH010000013.1"/>
</dbReference>
<keyword evidence="3 12" id="KW-0812">Transmembrane</keyword>
<dbReference type="InterPro" id="IPR002146">
    <property type="entry name" value="ATP_synth_b/b'su_bac/chlpt"/>
</dbReference>
<keyword evidence="7 12" id="KW-0472">Membrane</keyword>
<evidence type="ECO:0000256" key="11">
    <source>
        <dbReference type="ARBA" id="ARBA00037847"/>
    </source>
</evidence>
<evidence type="ECO:0000256" key="3">
    <source>
        <dbReference type="ARBA" id="ARBA00022692"/>
    </source>
</evidence>
<feature type="coiled-coil region" evidence="14">
    <location>
        <begin position="79"/>
        <end position="109"/>
    </location>
</feature>
<evidence type="ECO:0000256" key="4">
    <source>
        <dbReference type="ARBA" id="ARBA00022781"/>
    </source>
</evidence>
<keyword evidence="8 12" id="KW-0066">ATP synthesis</keyword>
<gene>
    <name evidence="12" type="primary">atpF</name>
    <name evidence="16" type="ORF">ACFOWX_08035</name>
</gene>
<organism evidence="16 17">
    <name type="scientific">Sphingorhabdus arenilitoris</name>
    <dbReference type="NCBI Taxonomy" id="1490041"/>
    <lineage>
        <taxon>Bacteria</taxon>
        <taxon>Pseudomonadati</taxon>
        <taxon>Pseudomonadota</taxon>
        <taxon>Alphaproteobacteria</taxon>
        <taxon>Sphingomonadales</taxon>
        <taxon>Sphingomonadaceae</taxon>
        <taxon>Sphingorhabdus</taxon>
    </lineage>
</organism>
<evidence type="ECO:0000256" key="8">
    <source>
        <dbReference type="ARBA" id="ARBA00023310"/>
    </source>
</evidence>
<keyword evidence="17" id="KW-1185">Reference proteome</keyword>
<evidence type="ECO:0000256" key="13">
    <source>
        <dbReference type="RuleBase" id="RU003848"/>
    </source>
</evidence>
<dbReference type="CDD" id="cd06503">
    <property type="entry name" value="ATP-synt_Fo_b"/>
    <property type="match status" value="1"/>
</dbReference>
<evidence type="ECO:0000256" key="2">
    <source>
        <dbReference type="ARBA" id="ARBA00022547"/>
    </source>
</evidence>
<keyword evidence="4 12" id="KW-0375">Hydrogen ion transport</keyword>
<keyword evidence="6 12" id="KW-0406">Ion transport</keyword>
<feature type="compositionally biased region" description="Low complexity" evidence="15">
    <location>
        <begin position="21"/>
        <end position="36"/>
    </location>
</feature>
<comment type="function">
    <text evidence="9 12">F(1)F(0) ATP synthase produces ATP from ADP in the presence of a proton or sodium gradient. F-type ATPases consist of two structural domains, F(1) containing the extramembraneous catalytic core and F(0) containing the membrane proton channel, linked together by a central stalk and a peripheral stalk. During catalysis, ATP synthesis in the catalytic domain of F(1) is coupled via a rotary mechanism of the central stalk subunits to proton translocation.</text>
</comment>
<dbReference type="Pfam" id="PF00430">
    <property type="entry name" value="ATP-synt_B"/>
    <property type="match status" value="1"/>
</dbReference>
<comment type="subunit">
    <text evidence="12">F-type ATPases have 2 components, F(1) - the catalytic core - and F(0) - the membrane proton channel. F(1) has five subunits: alpha(3), beta(3), gamma(1), delta(1), epsilon(1). F(0) has three main subunits: a(1), b(2) and c(10-14). The alpha and beta chains form an alternating ring which encloses part of the gamma chain. F(1) is attached to F(0) by a central stalk formed by the gamma and epsilon chains, while a peripheral stalk is formed by the delta and b chains.</text>
</comment>
<evidence type="ECO:0000256" key="6">
    <source>
        <dbReference type="ARBA" id="ARBA00023065"/>
    </source>
</evidence>
<name>A0ABV8RG14_9SPHN</name>
<reference evidence="17" key="1">
    <citation type="journal article" date="2019" name="Int. J. Syst. Evol. Microbiol.">
        <title>The Global Catalogue of Microorganisms (GCM) 10K type strain sequencing project: providing services to taxonomists for standard genome sequencing and annotation.</title>
        <authorList>
            <consortium name="The Broad Institute Genomics Platform"/>
            <consortium name="The Broad Institute Genome Sequencing Center for Infectious Disease"/>
            <person name="Wu L."/>
            <person name="Ma J."/>
        </authorList>
    </citation>
    <scope>NUCLEOTIDE SEQUENCE [LARGE SCALE GENOMIC DNA]</scope>
    <source>
        <strain evidence="17">CECT 8531</strain>
    </source>
</reference>
<evidence type="ECO:0000313" key="17">
    <source>
        <dbReference type="Proteomes" id="UP001595887"/>
    </source>
</evidence>
<feature type="region of interest" description="Disordered" evidence="15">
    <location>
        <begin position="21"/>
        <end position="40"/>
    </location>
</feature>
<accession>A0ABV8RG14</accession>
<evidence type="ECO:0000256" key="10">
    <source>
        <dbReference type="ARBA" id="ARBA00025614"/>
    </source>
</evidence>
<protein>
    <recommendedName>
        <fullName evidence="12">ATP synthase subunit b</fullName>
    </recommendedName>
    <alternativeName>
        <fullName evidence="12">ATP synthase F(0) sector subunit b</fullName>
    </alternativeName>
    <alternativeName>
        <fullName evidence="12">ATPase subunit I</fullName>
    </alternativeName>
    <alternativeName>
        <fullName evidence="12">F-type ATPase subunit b</fullName>
        <shortName evidence="12">F-ATPase subunit b</shortName>
    </alternativeName>
</protein>
<evidence type="ECO:0000256" key="7">
    <source>
        <dbReference type="ARBA" id="ARBA00023136"/>
    </source>
</evidence>
<dbReference type="EMBL" id="JBHSDH010000013">
    <property type="protein sequence ID" value="MFC4292363.1"/>
    <property type="molecule type" value="Genomic_DNA"/>
</dbReference>
<keyword evidence="5 12" id="KW-1133">Transmembrane helix</keyword>
<comment type="caution">
    <text evidence="16">The sequence shown here is derived from an EMBL/GenBank/DDBJ whole genome shotgun (WGS) entry which is preliminary data.</text>
</comment>
<keyword evidence="1 12" id="KW-0813">Transport</keyword>
<feature type="transmembrane region" description="Helical" evidence="12">
    <location>
        <begin position="54"/>
        <end position="72"/>
    </location>
</feature>
<keyword evidence="12" id="KW-1003">Cell membrane</keyword>
<comment type="subcellular location">
    <subcellularLocation>
        <location evidence="12">Cell membrane</location>
        <topology evidence="12">Single-pass membrane protein</topology>
    </subcellularLocation>
    <subcellularLocation>
        <location evidence="11">Endomembrane system</location>
        <topology evidence="11">Single-pass membrane protein</topology>
    </subcellularLocation>
</comment>
<proteinExistence type="inferred from homology"/>
<evidence type="ECO:0000256" key="1">
    <source>
        <dbReference type="ARBA" id="ARBA00022448"/>
    </source>
</evidence>
<evidence type="ECO:0000256" key="12">
    <source>
        <dbReference type="HAMAP-Rule" id="MF_01398"/>
    </source>
</evidence>
<evidence type="ECO:0000256" key="9">
    <source>
        <dbReference type="ARBA" id="ARBA00025198"/>
    </source>
</evidence>
<evidence type="ECO:0000256" key="15">
    <source>
        <dbReference type="SAM" id="MobiDB-lite"/>
    </source>
</evidence>
<dbReference type="HAMAP" id="MF_01398">
    <property type="entry name" value="ATP_synth_b_bprime"/>
    <property type="match status" value="1"/>
</dbReference>